<dbReference type="Proteomes" id="UP000094828">
    <property type="component" value="Unassembled WGS sequence"/>
</dbReference>
<evidence type="ECO:0000313" key="3">
    <source>
        <dbReference type="Proteomes" id="UP000094828"/>
    </source>
</evidence>
<evidence type="ECO:0000313" key="2">
    <source>
        <dbReference type="EMBL" id="ODA29056.1"/>
    </source>
</evidence>
<organism evidence="2 3">
    <name type="scientific">Planctopirus hydrillae</name>
    <dbReference type="NCBI Taxonomy" id="1841610"/>
    <lineage>
        <taxon>Bacteria</taxon>
        <taxon>Pseudomonadati</taxon>
        <taxon>Planctomycetota</taxon>
        <taxon>Planctomycetia</taxon>
        <taxon>Planctomycetales</taxon>
        <taxon>Planctomycetaceae</taxon>
        <taxon>Planctopirus</taxon>
    </lineage>
</organism>
<dbReference type="STRING" id="1841610.A6X21_10220"/>
<dbReference type="AlphaFoldDB" id="A0A1C3E738"/>
<keyword evidence="3" id="KW-1185">Reference proteome</keyword>
<gene>
    <name evidence="2" type="ORF">A6X21_10220</name>
</gene>
<reference evidence="2 3" key="1">
    <citation type="submission" date="2016-05" db="EMBL/GenBank/DDBJ databases">
        <title>Genomic and physiological characterization of Planctopirus sp. isolated from fresh water lake.</title>
        <authorList>
            <person name="Subhash Y."/>
            <person name="Ramana C."/>
        </authorList>
    </citation>
    <scope>NUCLEOTIDE SEQUENCE [LARGE SCALE GENOMIC DNA]</scope>
    <source>
        <strain evidence="2 3">JC280</strain>
    </source>
</reference>
<accession>A0A1C3E738</accession>
<dbReference type="RefSeq" id="WP_068850568.1">
    <property type="nucleotide sequence ID" value="NZ_LYDR01000145.1"/>
</dbReference>
<feature type="region of interest" description="Disordered" evidence="1">
    <location>
        <begin position="53"/>
        <end position="100"/>
    </location>
</feature>
<sequence length="100" mass="10920">MPIANVKYTAGKTTQTRRLRYEPCEEQHLEAQFKAIVGQEHKVDPRTVTIHSVEGANNPKPFGYVERPSAAAQTDSAATSETGQQEPPAGSQTIFVARVP</sequence>
<dbReference type="EMBL" id="LYDR01000145">
    <property type="protein sequence ID" value="ODA29056.1"/>
    <property type="molecule type" value="Genomic_DNA"/>
</dbReference>
<name>A0A1C3E738_9PLAN</name>
<evidence type="ECO:0000256" key="1">
    <source>
        <dbReference type="SAM" id="MobiDB-lite"/>
    </source>
</evidence>
<feature type="compositionally biased region" description="Low complexity" evidence="1">
    <location>
        <begin position="69"/>
        <end position="82"/>
    </location>
</feature>
<protein>
    <submittedName>
        <fullName evidence="2">Uncharacterized protein</fullName>
    </submittedName>
</protein>
<comment type="caution">
    <text evidence="2">The sequence shown here is derived from an EMBL/GenBank/DDBJ whole genome shotgun (WGS) entry which is preliminary data.</text>
</comment>
<proteinExistence type="predicted"/>